<organism evidence="1 2">
    <name type="scientific">Parvularcula maris</name>
    <dbReference type="NCBI Taxonomy" id="2965077"/>
    <lineage>
        <taxon>Bacteria</taxon>
        <taxon>Pseudomonadati</taxon>
        <taxon>Pseudomonadota</taxon>
        <taxon>Alphaproteobacteria</taxon>
        <taxon>Parvularculales</taxon>
        <taxon>Parvularculaceae</taxon>
        <taxon>Parvularcula</taxon>
    </lineage>
</organism>
<dbReference type="InterPro" id="IPR051468">
    <property type="entry name" value="Fungal_SecMetab_SDRs"/>
</dbReference>
<dbReference type="Pfam" id="PF13561">
    <property type="entry name" value="adh_short_C2"/>
    <property type="match status" value="1"/>
</dbReference>
<dbReference type="SUPFAM" id="SSF51735">
    <property type="entry name" value="NAD(P)-binding Rossmann-fold domains"/>
    <property type="match status" value="1"/>
</dbReference>
<reference evidence="1" key="1">
    <citation type="submission" date="2022-07" db="EMBL/GenBank/DDBJ databases">
        <title>Parvularcula maris sp. nov., an algicidal bacterium isolated from seawater.</title>
        <authorList>
            <person name="Li F."/>
        </authorList>
    </citation>
    <scope>NUCLEOTIDE SEQUENCE</scope>
    <source>
        <strain evidence="1">BGMRC 0090</strain>
    </source>
</reference>
<dbReference type="PANTHER" id="PTHR43544:SF12">
    <property type="entry name" value="NAD(P)-BINDING ROSSMANN-FOLD SUPERFAMILY PROTEIN"/>
    <property type="match status" value="1"/>
</dbReference>
<dbReference type="Proteomes" id="UP001142610">
    <property type="component" value="Unassembled WGS sequence"/>
</dbReference>
<protein>
    <submittedName>
        <fullName evidence="1">SDR family NAD(P)-dependent oxidoreductase</fullName>
    </submittedName>
</protein>
<dbReference type="EMBL" id="JANIBC010000001">
    <property type="protein sequence ID" value="MCQ8184163.1"/>
    <property type="molecule type" value="Genomic_DNA"/>
</dbReference>
<dbReference type="InterPro" id="IPR036291">
    <property type="entry name" value="NAD(P)-bd_dom_sf"/>
</dbReference>
<evidence type="ECO:0000313" key="2">
    <source>
        <dbReference type="Proteomes" id="UP001142610"/>
    </source>
</evidence>
<dbReference type="RefSeq" id="WP_256618236.1">
    <property type="nucleotide sequence ID" value="NZ_JANIBC010000001.1"/>
</dbReference>
<dbReference type="AlphaFoldDB" id="A0A9X2L6U7"/>
<dbReference type="PRINTS" id="PR00081">
    <property type="entry name" value="GDHRDH"/>
</dbReference>
<dbReference type="GO" id="GO:0016491">
    <property type="term" value="F:oxidoreductase activity"/>
    <property type="evidence" value="ECO:0007669"/>
    <property type="project" value="TreeGrafter"/>
</dbReference>
<accession>A0A9X2L6U7</accession>
<name>A0A9X2L6U7_9PROT</name>
<dbReference type="PANTHER" id="PTHR43544">
    <property type="entry name" value="SHORT-CHAIN DEHYDROGENASE/REDUCTASE"/>
    <property type="match status" value="1"/>
</dbReference>
<dbReference type="GO" id="GO:0005737">
    <property type="term" value="C:cytoplasm"/>
    <property type="evidence" value="ECO:0007669"/>
    <property type="project" value="TreeGrafter"/>
</dbReference>
<gene>
    <name evidence="1" type="ORF">NOG11_02065</name>
</gene>
<dbReference type="Gene3D" id="3.40.50.720">
    <property type="entry name" value="NAD(P)-binding Rossmann-like Domain"/>
    <property type="match status" value="1"/>
</dbReference>
<comment type="caution">
    <text evidence="1">The sequence shown here is derived from an EMBL/GenBank/DDBJ whole genome shotgun (WGS) entry which is preliminary data.</text>
</comment>
<sequence length="235" mass="24967">MTSLPEGYRALVWGASGGIGQAFCDALEGDPRCGSLVRVSRSGSGVRYDPEDESSIEAAAEEAASGGPLHLVLCAIGTLHAERYQPEKALRQLEEEAFLSVMRTNALLPALIAKAVVPHLAKDCSVFAALSARVGSISDNRLGGWHSYRASKAALNMLLRNIAIETARRNKGAVIAGLHPGTVDTALSEPFQGNVPEGKLFTPRYSAEAMLKVVDGLAPEQSGDVFDYAGERIEF</sequence>
<evidence type="ECO:0000313" key="1">
    <source>
        <dbReference type="EMBL" id="MCQ8184163.1"/>
    </source>
</evidence>
<proteinExistence type="predicted"/>
<dbReference type="InterPro" id="IPR002347">
    <property type="entry name" value="SDR_fam"/>
</dbReference>
<keyword evidence="2" id="KW-1185">Reference proteome</keyword>